<protein>
    <submittedName>
        <fullName evidence="2">Uncharacterized protein</fullName>
    </submittedName>
</protein>
<evidence type="ECO:0000256" key="1">
    <source>
        <dbReference type="SAM" id="MobiDB-lite"/>
    </source>
</evidence>
<dbReference type="EMBL" id="QFLI01000002">
    <property type="protein sequence ID" value="PXY02084.1"/>
    <property type="molecule type" value="Genomic_DNA"/>
</dbReference>
<evidence type="ECO:0000313" key="3">
    <source>
        <dbReference type="Proteomes" id="UP000248079"/>
    </source>
</evidence>
<evidence type="ECO:0000313" key="2">
    <source>
        <dbReference type="EMBL" id="PXY02084.1"/>
    </source>
</evidence>
<dbReference type="Proteomes" id="UP000248079">
    <property type="component" value="Unassembled WGS sequence"/>
</dbReference>
<proteinExistence type="predicted"/>
<keyword evidence="3" id="KW-1185">Reference proteome</keyword>
<name>A0A2V4ADI1_9BACT</name>
<accession>A0A2V4ADI1</accession>
<comment type="caution">
    <text evidence="2">The sequence shown here is derived from an EMBL/GenBank/DDBJ whole genome shotgun (WGS) entry which is preliminary data.</text>
</comment>
<reference evidence="2 3" key="1">
    <citation type="submission" date="2018-05" db="EMBL/GenBank/DDBJ databases">
        <title>Marinifilum breve JC075T sp. nov., a marine bacterium isolated from Yongle Blue Hole in the South China Sea.</title>
        <authorList>
            <person name="Fu T."/>
        </authorList>
    </citation>
    <scope>NUCLEOTIDE SEQUENCE [LARGE SCALE GENOMIC DNA]</scope>
    <source>
        <strain evidence="2 3">JC075</strain>
    </source>
</reference>
<gene>
    <name evidence="2" type="ORF">DF185_05415</name>
</gene>
<dbReference type="AlphaFoldDB" id="A0A2V4ADI1"/>
<feature type="compositionally biased region" description="Acidic residues" evidence="1">
    <location>
        <begin position="1"/>
        <end position="20"/>
    </location>
</feature>
<sequence>MFASCDDDHENVLPETDENVLPDSNLENSKELNFHLKVKQTSMSIFERMEFEFNPNEGHAYNELNSTYDSIEWHVDTKGKMNIFSHGYDDGVAWSHTTWTWSHNFFLPGKFNTFLIGYKDDNKFYSDTTVIDITNDRDFLAYRWSDIKGSIGQGMGYHTQLPNKQDFTTYQDKHDDVPCVTLNIADDNQIYEHFFLDFMKELYSDPDYTLEAEELLMEKYNELFHYKKEDASPTNIWITSNSRIALLKCYVERYDYTYYEVYAEPNK</sequence>
<feature type="region of interest" description="Disordered" evidence="1">
    <location>
        <begin position="1"/>
        <end position="25"/>
    </location>
</feature>
<organism evidence="2 3">
    <name type="scientific">Marinifilum breve</name>
    <dbReference type="NCBI Taxonomy" id="2184082"/>
    <lineage>
        <taxon>Bacteria</taxon>
        <taxon>Pseudomonadati</taxon>
        <taxon>Bacteroidota</taxon>
        <taxon>Bacteroidia</taxon>
        <taxon>Marinilabiliales</taxon>
        <taxon>Marinifilaceae</taxon>
    </lineage>
</organism>